<feature type="coiled-coil region" evidence="2">
    <location>
        <begin position="23"/>
        <end position="50"/>
    </location>
</feature>
<dbReference type="PANTHER" id="PTHR37813:SF1">
    <property type="entry name" value="FELS-2 PROPHAGE PROTEIN"/>
    <property type="match status" value="1"/>
</dbReference>
<dbReference type="OrthoDB" id="2137849at2"/>
<keyword evidence="1" id="KW-1188">Viral release from host cell</keyword>
<dbReference type="Pfam" id="PF10145">
    <property type="entry name" value="PhageMin_Tail"/>
    <property type="match status" value="1"/>
</dbReference>
<dbReference type="Proteomes" id="UP000182870">
    <property type="component" value="Unassembled WGS sequence"/>
</dbReference>
<name>A0A1H0Y3T1_STREI</name>
<sequence>MATPLGNMVVHLGLDNSGFQSKLRQTTGSIKSFKNDIKKMENQLKTSQAMSKYAITGREAFKAYGYQVKDLNRLITTHSQYQSKLVGDYNRVAAGTRGLADDLKATNKQYREAKGLYGENSEEAKAYAVRLDEIKGAMESGTKQAENLAREYENSRQKLFQYRSELKEAIETQYSQHSLTARLGKGLTTIGNGLSTVSQKTRGMTVAIGTGFAVATKSALDFEDGMNTIRALIADDVPAQQMNSVMNQLSHSVKEYATTYGISTGEVIEGMQEMIRRGYDVNQTMAAMPHVLQASKASGEDFGTVMHATTAILEQFNLKAEDTQRVTDSLTYVANKTASDYSSLGTAMEYVGPMAATAGISLEQTAAAIGLLSQRGIEGEKAGTNLRAMLTTLVNPTDANAAAWERMGVSTDAFLAGSIDLADVLDLIKTNTEGMTDAQKAALISQAVGRTGQAGLNAMVAQGGDALRNLTSATEQATGSTKKMSDQMMESSQNQLAQMKSELQVLATEIGEDLLPYLEDIIDEGKGVVDWFKNLNPKTKEAALKFALLTAAISPFSGALGLLFSTGGKTLSMIASLSGKVRGLTAALKVGTGGAAMAGELATIGGAAVTTESSVGLLGGAIAALANPLGITVGALALAGGGLLAYEAYLDQGRARTEEWGTAVSNVEADQLSRFKAKVDETNESMYLFGTKAGDIDKVKESVQQLAEAVKELNNDHLNKDIDLANKLGLSDTVIEGLKSRANQVNDNIQTMSDEVIAIYEKHNNDTSQLTEQEKNIVLNNQNEMINKQLELMNFSAKERKALQTAINGDFESLNKTQQDKAIKNVQKMLDNENDAYKKKKGELKEILKQFGDDESKLSENEKNARKEVLDEIDKLEADHAAKKDAYTKQIADMQQKVFKQMGLDAKESALSMEAIGKVMEENGLTYEQAVEKMTKASSKAVDNNKMWAHSTADMTEETKTANATWNSLVWQDGKIKTNAQEVLQEALNAEDGWNSMKFVVQNAELDSNAVFAVGQALIATDQWNGLSPEDKQLIIDKAPAMGAINETAENMEAWKQIPDPIKNFLAQDDDFLNKTKTTKEVLSNWQELPDAVKNFLGNNSNFLTSADEAKQFLKSWDNMPEIVKSLLGDNNNFVSSADEAKTLLNTWDNMPEKVKKMLGENKDFKEKADVAVDTLRNWNSLSPSVKDLIANNLASMPAEDAQRAVDALTGKTVDLDALNNTLPGVNDAVTSVGSFTGKTVSLLAMDNTTGTVVITQAKIDSVQQKRAAELKAKDNTAQVRSSVQSGINAIKQQYPVAIEAADHITSAVSGWMARLPKSHTINIVANVAGKVAKILGFENGTNYHRGGLAMVNDQKNANYKELVTLPGGVSFIPEGRNVILPLPRGSKVLKASKTKSLMQKYGLPKYANGVGYSANSPLFKAMDSVQQKISVTPAPEVNIDNAQVLLILKEIANLLRDGNKKVPVAKVYMDGELITRKVTEEQNRRSRIDSIMKGVPI</sequence>
<evidence type="ECO:0000256" key="2">
    <source>
        <dbReference type="SAM" id="Coils"/>
    </source>
</evidence>
<dbReference type="PANTHER" id="PTHR37813">
    <property type="entry name" value="FELS-2 PROPHAGE PROTEIN"/>
    <property type="match status" value="1"/>
</dbReference>
<feature type="coiled-coil region" evidence="2">
    <location>
        <begin position="131"/>
        <end position="172"/>
    </location>
</feature>
<dbReference type="RefSeq" id="WP_074559956.1">
    <property type="nucleotide sequence ID" value="NZ_FNKE01000001.1"/>
</dbReference>
<organism evidence="4 5">
    <name type="scientific">Streptococcus equinus</name>
    <name type="common">Streptococcus bovis</name>
    <dbReference type="NCBI Taxonomy" id="1335"/>
    <lineage>
        <taxon>Bacteria</taxon>
        <taxon>Bacillati</taxon>
        <taxon>Bacillota</taxon>
        <taxon>Bacilli</taxon>
        <taxon>Lactobacillales</taxon>
        <taxon>Streptococcaceae</taxon>
        <taxon>Streptococcus</taxon>
    </lineage>
</organism>
<dbReference type="EMBL" id="FNKE01000001">
    <property type="protein sequence ID" value="SDQ09755.1"/>
    <property type="molecule type" value="Genomic_DNA"/>
</dbReference>
<evidence type="ECO:0000313" key="5">
    <source>
        <dbReference type="Proteomes" id="UP000182870"/>
    </source>
</evidence>
<evidence type="ECO:0000256" key="1">
    <source>
        <dbReference type="ARBA" id="ARBA00022612"/>
    </source>
</evidence>
<proteinExistence type="predicted"/>
<feature type="coiled-coil region" evidence="2">
    <location>
        <begin position="696"/>
        <end position="755"/>
    </location>
</feature>
<dbReference type="NCBIfam" id="TIGR01760">
    <property type="entry name" value="tape_meas_TP901"/>
    <property type="match status" value="1"/>
</dbReference>
<accession>A0A1H0Y3T1</accession>
<evidence type="ECO:0000313" key="4">
    <source>
        <dbReference type="EMBL" id="SDQ09755.1"/>
    </source>
</evidence>
<evidence type="ECO:0000259" key="3">
    <source>
        <dbReference type="Pfam" id="PF10145"/>
    </source>
</evidence>
<dbReference type="InterPro" id="IPR010090">
    <property type="entry name" value="Phage_tape_meas"/>
</dbReference>
<feature type="coiled-coil region" evidence="2">
    <location>
        <begin position="823"/>
        <end position="886"/>
    </location>
</feature>
<gene>
    <name evidence="4" type="ORF">SAMN05216392_0400</name>
</gene>
<keyword evidence="2" id="KW-0175">Coiled coil</keyword>
<feature type="domain" description="Phage tail tape measure protein" evidence="3">
    <location>
        <begin position="252"/>
        <end position="449"/>
    </location>
</feature>
<reference evidence="4 5" key="1">
    <citation type="submission" date="2016-10" db="EMBL/GenBank/DDBJ databases">
        <authorList>
            <person name="de Groot N.N."/>
        </authorList>
    </citation>
    <scope>NUCLEOTIDE SEQUENCE [LARGE SCALE GENOMIC DNA]</scope>
    <source>
        <strain evidence="4 5">Sb05</strain>
    </source>
</reference>
<protein>
    <submittedName>
        <fullName evidence="4">Phage tail tape measure protein, TP901 family, core region</fullName>
    </submittedName>
</protein>